<evidence type="ECO:0000256" key="6">
    <source>
        <dbReference type="SAM" id="SignalP"/>
    </source>
</evidence>
<evidence type="ECO:0000313" key="9">
    <source>
        <dbReference type="Proteomes" id="UP000501387"/>
    </source>
</evidence>
<keyword evidence="2" id="KW-0964">Secreted</keyword>
<name>A0A6G8FHH2_9MICO</name>
<keyword evidence="3 6" id="KW-0732">Signal</keyword>
<reference evidence="8 9" key="1">
    <citation type="submission" date="2020-03" db="EMBL/GenBank/DDBJ databases">
        <title>Leucobacter sp. nov., isolated from beetles.</title>
        <authorList>
            <person name="Hyun D.-W."/>
            <person name="Bae J.-W."/>
        </authorList>
    </citation>
    <scope>NUCLEOTIDE SEQUENCE [LARGE SCALE GENOMIC DNA]</scope>
    <source>
        <strain evidence="8 9">HDW9B</strain>
    </source>
</reference>
<dbReference type="RefSeq" id="WP_166322249.1">
    <property type="nucleotide sequence ID" value="NZ_CP049934.1"/>
</dbReference>
<organism evidence="8 9">
    <name type="scientific">Leucobacter insecticola</name>
    <dbReference type="NCBI Taxonomy" id="2714934"/>
    <lineage>
        <taxon>Bacteria</taxon>
        <taxon>Bacillati</taxon>
        <taxon>Actinomycetota</taxon>
        <taxon>Actinomycetes</taxon>
        <taxon>Micrococcales</taxon>
        <taxon>Microbacteriaceae</taxon>
        <taxon>Leucobacter</taxon>
    </lineage>
</organism>
<keyword evidence="9" id="KW-1185">Reference proteome</keyword>
<feature type="domain" description="Gram-positive cocci surface proteins LPxTG" evidence="7">
    <location>
        <begin position="514"/>
        <end position="548"/>
    </location>
</feature>
<protein>
    <recommendedName>
        <fullName evidence="7">Gram-positive cocci surface proteins LPxTG domain-containing protein</fullName>
    </recommendedName>
</protein>
<dbReference type="KEGG" id="lins:G7067_04270"/>
<dbReference type="PROSITE" id="PS50847">
    <property type="entry name" value="GRAM_POS_ANCHORING"/>
    <property type="match status" value="1"/>
</dbReference>
<dbReference type="InterPro" id="IPR019931">
    <property type="entry name" value="LPXTG_anchor"/>
</dbReference>
<evidence type="ECO:0000313" key="8">
    <source>
        <dbReference type="EMBL" id="QIM15808.1"/>
    </source>
</evidence>
<feature type="transmembrane region" description="Helical" evidence="5">
    <location>
        <begin position="521"/>
        <end position="541"/>
    </location>
</feature>
<evidence type="ECO:0000259" key="7">
    <source>
        <dbReference type="PROSITE" id="PS50847"/>
    </source>
</evidence>
<keyword evidence="4" id="KW-0572">Peptidoglycan-anchor</keyword>
<feature type="chain" id="PRO_5026121929" description="Gram-positive cocci surface proteins LPxTG domain-containing protein" evidence="6">
    <location>
        <begin position="20"/>
        <end position="548"/>
    </location>
</feature>
<proteinExistence type="predicted"/>
<keyword evidence="1" id="KW-0134">Cell wall</keyword>
<keyword evidence="5" id="KW-0472">Membrane</keyword>
<evidence type="ECO:0000256" key="1">
    <source>
        <dbReference type="ARBA" id="ARBA00022512"/>
    </source>
</evidence>
<accession>A0A6G8FHH2</accession>
<dbReference type="AlphaFoldDB" id="A0A6G8FHH2"/>
<evidence type="ECO:0000256" key="2">
    <source>
        <dbReference type="ARBA" id="ARBA00022525"/>
    </source>
</evidence>
<evidence type="ECO:0000256" key="5">
    <source>
        <dbReference type="SAM" id="Phobius"/>
    </source>
</evidence>
<feature type="signal peptide" evidence="6">
    <location>
        <begin position="1"/>
        <end position="19"/>
    </location>
</feature>
<dbReference type="EMBL" id="CP049934">
    <property type="protein sequence ID" value="QIM15808.1"/>
    <property type="molecule type" value="Genomic_DNA"/>
</dbReference>
<sequence>MVGALVLSPILATTQPASAADFSCGDLLVTTDSVDHMTCGTVGATPALVLGTGSHTVTQADPATPTTTTIVIQPGNWAPVTGTVELTLDGVNISSPGAANAAIEVAEPSADVTILLSGSNTLLQDNGVTSTRAALQKSNVDGKLTIANAPGTTGTLTATTTGDGAAIGGQRLTDGSNIFIEGGTITATSKGGAGIGGGSGSGGTTGITISGGDVTARSTYGSGIGGGYSPIRIEGITITGSDYAHPTRVRASGASPQFAGDLVGAFAGGDAFSSAAAPAVGTVATWSDAVAGDAGLWVTAPQASPIDLTGFGQTGSVMMPVERSVISFDPGPHASLTGPALTDFTNVDEDSIANPTVDPKPGYEFFGWLIDDASDPVFSYTITKGTFHNYQFVADVRPIKYTITYDLHGGNWPSGVTAPTSYTIEDTLGLSSKPVPGNSSEYFSHWVLSRDGVAGSEVVINDPSTIVAAGSMGNITLRAVYAQEDKDLTTPTTVTGAGSSAATTSGGAAAAPALAVTGASASLPVTLGAILLLAAGGSVLLRRLRRSA</sequence>
<evidence type="ECO:0000256" key="4">
    <source>
        <dbReference type="ARBA" id="ARBA00023088"/>
    </source>
</evidence>
<evidence type="ECO:0000256" key="3">
    <source>
        <dbReference type="ARBA" id="ARBA00022729"/>
    </source>
</evidence>
<keyword evidence="5" id="KW-1133">Transmembrane helix</keyword>
<dbReference type="Proteomes" id="UP000501387">
    <property type="component" value="Chromosome"/>
</dbReference>
<keyword evidence="5" id="KW-0812">Transmembrane</keyword>
<gene>
    <name evidence="8" type="ORF">G7067_04270</name>
</gene>